<protein>
    <submittedName>
        <fullName evidence="1">Uncharacterized protein</fullName>
    </submittedName>
</protein>
<dbReference type="EMBL" id="RIBZ01000781">
    <property type="protein sequence ID" value="RNF92489.1"/>
    <property type="molecule type" value="Genomic_DNA"/>
</dbReference>
<reference evidence="1 2" key="1">
    <citation type="submission" date="2018-11" db="EMBL/GenBank/DDBJ databases">
        <title>The Potential of Streptomyces as Biocontrol Agents against the Tomato grey mould, Botrytis cinerea (Gray mold) Frontiers in Microbiology.</title>
        <authorList>
            <person name="Li D."/>
        </authorList>
    </citation>
    <scope>NUCLEOTIDE SEQUENCE [LARGE SCALE GENOMIC DNA]</scope>
    <source>
        <strain evidence="1 2">NEAU-LD23</strain>
    </source>
</reference>
<gene>
    <name evidence="1" type="ORF">EEJ42_39820</name>
</gene>
<organism evidence="1 2">
    <name type="scientific">Streptomyces botrytidirepellens</name>
    <dbReference type="NCBI Taxonomy" id="2486417"/>
    <lineage>
        <taxon>Bacteria</taxon>
        <taxon>Bacillati</taxon>
        <taxon>Actinomycetota</taxon>
        <taxon>Actinomycetes</taxon>
        <taxon>Kitasatosporales</taxon>
        <taxon>Streptomycetaceae</taxon>
        <taxon>Streptomyces</taxon>
    </lineage>
</organism>
<dbReference type="Proteomes" id="UP000275401">
    <property type="component" value="Unassembled WGS sequence"/>
</dbReference>
<keyword evidence="2" id="KW-1185">Reference proteome</keyword>
<proteinExistence type="predicted"/>
<accession>A0A3M8TG35</accession>
<comment type="caution">
    <text evidence="1">The sequence shown here is derived from an EMBL/GenBank/DDBJ whole genome shotgun (WGS) entry which is preliminary data.</text>
</comment>
<evidence type="ECO:0000313" key="2">
    <source>
        <dbReference type="Proteomes" id="UP000275401"/>
    </source>
</evidence>
<sequence>MCWWHGGQQAGTAGVVQAERLTRRCRARFVRERLDGLSDEPRPGVSRTITKTVTRPRRAWGGISKSSHSGRADMVVIGSECSCLLTPGTFRGTRGLGEIADRRWGGRSGLRILGRMQWSRTAPCGPVRHRNVDVARDRVGVVVGGGCDVDRL</sequence>
<name>A0A3M8TG35_9ACTN</name>
<dbReference type="AlphaFoldDB" id="A0A3M8TG35"/>
<evidence type="ECO:0000313" key="1">
    <source>
        <dbReference type="EMBL" id="RNF92489.1"/>
    </source>
</evidence>